<dbReference type="GO" id="GO:0005634">
    <property type="term" value="C:nucleus"/>
    <property type="evidence" value="ECO:0007669"/>
    <property type="project" value="UniProtKB-SubCell"/>
</dbReference>
<comment type="cofactor">
    <cofactor evidence="1">
        <name>Mn(2+)</name>
        <dbReference type="ChEBI" id="CHEBI:29035"/>
    </cofactor>
</comment>
<dbReference type="Proteomes" id="UP000242180">
    <property type="component" value="Unassembled WGS sequence"/>
</dbReference>
<keyword evidence="7" id="KW-0808">Transferase</keyword>
<comment type="cofactor">
    <cofactor evidence="2">
        <name>Mg(2+)</name>
        <dbReference type="ChEBI" id="CHEBI:18420"/>
    </cofactor>
</comment>
<dbReference type="Gene3D" id="3.30.460.10">
    <property type="entry name" value="Beta Polymerase, domain 2"/>
    <property type="match status" value="1"/>
</dbReference>
<evidence type="ECO:0000256" key="13">
    <source>
        <dbReference type="SAM" id="MobiDB-lite"/>
    </source>
</evidence>
<dbReference type="GO" id="GO:1990817">
    <property type="term" value="F:poly(A) RNA polymerase activity"/>
    <property type="evidence" value="ECO:0007669"/>
    <property type="project" value="UniProtKB-EC"/>
</dbReference>
<evidence type="ECO:0000313" key="18">
    <source>
        <dbReference type="Proteomes" id="UP000242180"/>
    </source>
</evidence>
<organism evidence="17 18">
    <name type="scientific">Syncephalastrum racemosum</name>
    <name type="common">Filamentous fungus</name>
    <dbReference type="NCBI Taxonomy" id="13706"/>
    <lineage>
        <taxon>Eukaryota</taxon>
        <taxon>Fungi</taxon>
        <taxon>Fungi incertae sedis</taxon>
        <taxon>Mucoromycota</taxon>
        <taxon>Mucoromycotina</taxon>
        <taxon>Mucoromycetes</taxon>
        <taxon>Mucorales</taxon>
        <taxon>Syncephalastraceae</taxon>
        <taxon>Syncephalastrum</taxon>
    </lineage>
</organism>
<keyword evidence="18" id="KW-1185">Reference proteome</keyword>
<feature type="domain" description="Poly(A) polymerase central" evidence="15">
    <location>
        <begin position="186"/>
        <end position="326"/>
    </location>
</feature>
<gene>
    <name evidence="17" type="ORF">BCR43DRAFT_517206</name>
</gene>
<dbReference type="Pfam" id="PF20750">
    <property type="entry name" value="PAP_NTPase"/>
    <property type="match status" value="1"/>
</dbReference>
<proteinExistence type="inferred from homology"/>
<dbReference type="EMBL" id="MCGN01000008">
    <property type="protein sequence ID" value="ORY94200.1"/>
    <property type="molecule type" value="Genomic_DNA"/>
</dbReference>
<dbReference type="InterPro" id="IPR048840">
    <property type="entry name" value="PolA_pol_NTPase"/>
</dbReference>
<dbReference type="InterPro" id="IPR011068">
    <property type="entry name" value="NuclTrfase_I-like_C"/>
</dbReference>
<evidence type="ECO:0000256" key="4">
    <source>
        <dbReference type="ARBA" id="ARBA00010912"/>
    </source>
</evidence>
<evidence type="ECO:0000256" key="7">
    <source>
        <dbReference type="ARBA" id="ARBA00022679"/>
    </source>
</evidence>
<evidence type="ECO:0000259" key="14">
    <source>
        <dbReference type="Pfam" id="PF04926"/>
    </source>
</evidence>
<evidence type="ECO:0000256" key="8">
    <source>
        <dbReference type="ARBA" id="ARBA00022723"/>
    </source>
</evidence>
<accession>A0A1X2H6X4</accession>
<dbReference type="GO" id="GO:0031123">
    <property type="term" value="P:RNA 3'-end processing"/>
    <property type="evidence" value="ECO:0007669"/>
    <property type="project" value="InterPro"/>
</dbReference>
<dbReference type="Pfam" id="PF04926">
    <property type="entry name" value="PAP_RNA-bind"/>
    <property type="match status" value="1"/>
</dbReference>
<keyword evidence="8" id="KW-0479">Metal-binding</keyword>
<keyword evidence="10" id="KW-0067">ATP-binding</keyword>
<evidence type="ECO:0000313" key="17">
    <source>
        <dbReference type="EMBL" id="ORY94200.1"/>
    </source>
</evidence>
<dbReference type="InterPro" id="IPR007012">
    <property type="entry name" value="PolA_pol_cen_dom"/>
</dbReference>
<evidence type="ECO:0000256" key="12">
    <source>
        <dbReference type="ARBA" id="ARBA00023242"/>
    </source>
</evidence>
<keyword evidence="11" id="KW-0460">Magnesium</keyword>
<evidence type="ECO:0000259" key="15">
    <source>
        <dbReference type="Pfam" id="PF04928"/>
    </source>
</evidence>
<dbReference type="OMA" id="IVTPCYP"/>
<comment type="subcellular location">
    <subcellularLocation>
        <location evidence="3">Nucleus</location>
    </subcellularLocation>
</comment>
<evidence type="ECO:0000256" key="5">
    <source>
        <dbReference type="ARBA" id="ARBA00012388"/>
    </source>
</evidence>
<evidence type="ECO:0000256" key="10">
    <source>
        <dbReference type="ARBA" id="ARBA00022840"/>
    </source>
</evidence>
<evidence type="ECO:0000256" key="11">
    <source>
        <dbReference type="ARBA" id="ARBA00022842"/>
    </source>
</evidence>
<dbReference type="SUPFAM" id="SSF55003">
    <property type="entry name" value="PAP/Archaeal CCA-adding enzyme, C-terminal domain"/>
    <property type="match status" value="1"/>
</dbReference>
<evidence type="ECO:0000256" key="9">
    <source>
        <dbReference type="ARBA" id="ARBA00022741"/>
    </source>
</evidence>
<dbReference type="GO" id="GO:0046872">
    <property type="term" value="F:metal ion binding"/>
    <property type="evidence" value="ECO:0007669"/>
    <property type="project" value="UniProtKB-KW"/>
</dbReference>
<dbReference type="OrthoDB" id="10263155at2759"/>
<dbReference type="SUPFAM" id="SSF81631">
    <property type="entry name" value="PAP/OAS1 substrate-binding domain"/>
    <property type="match status" value="1"/>
</dbReference>
<name>A0A1X2H6X4_SYNRA</name>
<dbReference type="GO" id="GO:0006397">
    <property type="term" value="P:mRNA processing"/>
    <property type="evidence" value="ECO:0007669"/>
    <property type="project" value="UniProtKB-KW"/>
</dbReference>
<comment type="similarity">
    <text evidence="4">Belongs to the poly(A) polymerase family.</text>
</comment>
<dbReference type="CDD" id="cd05402">
    <property type="entry name" value="NT_PAP_TUTase"/>
    <property type="match status" value="1"/>
</dbReference>
<evidence type="ECO:0000256" key="3">
    <source>
        <dbReference type="ARBA" id="ARBA00004123"/>
    </source>
</evidence>
<evidence type="ECO:0000256" key="6">
    <source>
        <dbReference type="ARBA" id="ARBA00022664"/>
    </source>
</evidence>
<sequence length="533" mass="61924">MVPDAAIDEYLARHGIVENMSEAQKRSEVFGLLQALMVDLCRRVATERNLRRDDFRCQLMPFGSFGLGGYTRGADMDLVCIGAIYVTRDDFFRVYPSLMRRTFSRSDLPHIEIIRKTNVPIIKCKILSIDVDISYVQTRLGSVPEMINLLDDTMMEELDETSVASMDGPRTLQFIKGQIRLEDMPVFRRTLQCIKHWATRRQLYGKPMGYLNGSTWTFLLVYTYIDFDRTRTNSNRLSTFNLLCLFFSMWARWKWPRPVVLTDVIPDRHGQRVDYHTLSEFQDAQMPIVSPCYPVSSCAPFVTRSSLVAIQREFARAEMQLKTFHDGYDRLEESKTKQMTRASTLDSMLDHLFKPLDLVDTYKHFMRVIVLSDTVKSHEIWIRRLARHVPRLVEFLEQDPHVALARPIPNPINADYRYRTDDGRYNIIEGRLADERSGDSYTGELNPGTLYTTTYLICLEPKISQSNGALHQQQPISLDGPVAQFLCDLEDKKHSKDRDVRFNITMASRQEVAEMLQQEQQRKHEEDEDEAEQ</sequence>
<dbReference type="AlphaFoldDB" id="A0A1X2H6X4"/>
<comment type="caution">
    <text evidence="17">The sequence shown here is derived from an EMBL/GenBank/DDBJ whole genome shotgun (WGS) entry which is preliminary data.</text>
</comment>
<dbReference type="GO" id="GO:0003723">
    <property type="term" value="F:RNA binding"/>
    <property type="evidence" value="ECO:0007669"/>
    <property type="project" value="InterPro"/>
</dbReference>
<dbReference type="GO" id="GO:0005524">
    <property type="term" value="F:ATP binding"/>
    <property type="evidence" value="ECO:0007669"/>
    <property type="project" value="UniProtKB-KW"/>
</dbReference>
<dbReference type="InterPro" id="IPR043519">
    <property type="entry name" value="NT_sf"/>
</dbReference>
<dbReference type="InterPro" id="IPR007010">
    <property type="entry name" value="PolA_pol_RNA-bd_dom"/>
</dbReference>
<dbReference type="Gene3D" id="3.30.70.590">
    <property type="entry name" value="Poly(A) polymerase predicted RNA binding domain"/>
    <property type="match status" value="1"/>
</dbReference>
<dbReference type="STRING" id="13706.A0A1X2H6X4"/>
<dbReference type="EC" id="2.7.7.19" evidence="5"/>
<dbReference type="InParanoid" id="A0A1X2H6X4"/>
<dbReference type="SUPFAM" id="SSF81301">
    <property type="entry name" value="Nucleotidyltransferase"/>
    <property type="match status" value="1"/>
</dbReference>
<dbReference type="Pfam" id="PF04928">
    <property type="entry name" value="PAP_central"/>
    <property type="match status" value="1"/>
</dbReference>
<feature type="region of interest" description="Disordered" evidence="13">
    <location>
        <begin position="511"/>
        <end position="533"/>
    </location>
</feature>
<evidence type="ECO:0000256" key="2">
    <source>
        <dbReference type="ARBA" id="ARBA00001946"/>
    </source>
</evidence>
<keyword evidence="9" id="KW-0547">Nucleotide-binding</keyword>
<keyword evidence="6" id="KW-0507">mRNA processing</keyword>
<keyword evidence="12" id="KW-0539">Nucleus</keyword>
<dbReference type="PANTHER" id="PTHR10682:SF10">
    <property type="entry name" value="POLYNUCLEOTIDE ADENYLYLTRANSFERASE"/>
    <property type="match status" value="1"/>
</dbReference>
<protein>
    <recommendedName>
        <fullName evidence="5">polynucleotide adenylyltransferase</fullName>
        <ecNumber evidence="5">2.7.7.19</ecNumber>
    </recommendedName>
</protein>
<evidence type="ECO:0000256" key="1">
    <source>
        <dbReference type="ARBA" id="ARBA00001936"/>
    </source>
</evidence>
<dbReference type="Gene3D" id="1.10.1410.10">
    <property type="match status" value="1"/>
</dbReference>
<feature type="domain" description="Poly(A) polymerase RNA-binding" evidence="14">
    <location>
        <begin position="361"/>
        <end position="524"/>
    </location>
</feature>
<evidence type="ECO:0000259" key="16">
    <source>
        <dbReference type="Pfam" id="PF20750"/>
    </source>
</evidence>
<reference evidence="17 18" key="1">
    <citation type="submission" date="2016-07" db="EMBL/GenBank/DDBJ databases">
        <title>Pervasive Adenine N6-methylation of Active Genes in Fungi.</title>
        <authorList>
            <consortium name="DOE Joint Genome Institute"/>
            <person name="Mondo S.J."/>
            <person name="Dannebaum R.O."/>
            <person name="Kuo R.C."/>
            <person name="Labutti K."/>
            <person name="Haridas S."/>
            <person name="Kuo A."/>
            <person name="Salamov A."/>
            <person name="Ahrendt S.R."/>
            <person name="Lipzen A."/>
            <person name="Sullivan W."/>
            <person name="Andreopoulos W.B."/>
            <person name="Clum A."/>
            <person name="Lindquist E."/>
            <person name="Daum C."/>
            <person name="Ramamoorthy G.K."/>
            <person name="Gryganskyi A."/>
            <person name="Culley D."/>
            <person name="Magnuson J.K."/>
            <person name="James T.Y."/>
            <person name="O'Malley M.A."/>
            <person name="Stajich J.E."/>
            <person name="Spatafora J.W."/>
            <person name="Visel A."/>
            <person name="Grigoriev I.V."/>
        </authorList>
    </citation>
    <scope>NUCLEOTIDE SEQUENCE [LARGE SCALE GENOMIC DNA]</scope>
    <source>
        <strain evidence="17 18">NRRL 2496</strain>
    </source>
</reference>
<dbReference type="PANTHER" id="PTHR10682">
    <property type="entry name" value="POLY A POLYMERASE"/>
    <property type="match status" value="1"/>
</dbReference>
<feature type="domain" description="Poly(A) polymerase nucleotidyltransferase" evidence="16">
    <location>
        <begin position="6"/>
        <end position="173"/>
    </location>
</feature>